<dbReference type="Proteomes" id="UP001396334">
    <property type="component" value="Unassembled WGS sequence"/>
</dbReference>
<protein>
    <recommendedName>
        <fullName evidence="4">RNase H type-1 domain-containing protein</fullName>
    </recommendedName>
</protein>
<evidence type="ECO:0000256" key="1">
    <source>
        <dbReference type="SAM" id="Phobius"/>
    </source>
</evidence>
<proteinExistence type="predicted"/>
<dbReference type="PANTHER" id="PTHR47723">
    <property type="entry name" value="OS05G0353850 PROTEIN"/>
    <property type="match status" value="1"/>
</dbReference>
<dbReference type="PANTHER" id="PTHR47723:SF13">
    <property type="entry name" value="PUTATIVE-RELATED"/>
    <property type="match status" value="1"/>
</dbReference>
<gene>
    <name evidence="2" type="ORF">V6N11_037878</name>
</gene>
<dbReference type="EMBL" id="JBBPBN010000345">
    <property type="protein sequence ID" value="KAK8488600.1"/>
    <property type="molecule type" value="Genomic_DNA"/>
</dbReference>
<evidence type="ECO:0000313" key="3">
    <source>
        <dbReference type="Proteomes" id="UP001396334"/>
    </source>
</evidence>
<accession>A0ABR2A6B2</accession>
<sequence>MNLRYPGEFVYNAAVWDILFGSLLWSLWLQRNAVVFNGHQEWRELVIVAGLRLQHECIASSLSGISSSCSESRAVHRLVRWEKPPMGWCKLNTDGAVDAGSGAAACGGAVRDSDGRWLIEFTGHLGVCSVIESELWGVYPQFGHLDLID</sequence>
<dbReference type="InterPro" id="IPR053151">
    <property type="entry name" value="RNase_H-like"/>
</dbReference>
<feature type="transmembrane region" description="Helical" evidence="1">
    <location>
        <begin position="9"/>
        <end position="28"/>
    </location>
</feature>
<keyword evidence="1" id="KW-1133">Transmembrane helix</keyword>
<reference evidence="2 3" key="1">
    <citation type="journal article" date="2024" name="G3 (Bethesda)">
        <title>Genome assembly of Hibiscus sabdariffa L. provides insights into metabolisms of medicinal natural products.</title>
        <authorList>
            <person name="Kim T."/>
        </authorList>
    </citation>
    <scope>NUCLEOTIDE SEQUENCE [LARGE SCALE GENOMIC DNA]</scope>
    <source>
        <strain evidence="2">TK-2024</strain>
        <tissue evidence="2">Old leaves</tissue>
    </source>
</reference>
<comment type="caution">
    <text evidence="2">The sequence shown here is derived from an EMBL/GenBank/DDBJ whole genome shotgun (WGS) entry which is preliminary data.</text>
</comment>
<keyword evidence="1" id="KW-0812">Transmembrane</keyword>
<name>A0ABR2A6B2_9ROSI</name>
<keyword evidence="3" id="KW-1185">Reference proteome</keyword>
<evidence type="ECO:0000313" key="2">
    <source>
        <dbReference type="EMBL" id="KAK8488600.1"/>
    </source>
</evidence>
<evidence type="ECO:0008006" key="4">
    <source>
        <dbReference type="Google" id="ProtNLM"/>
    </source>
</evidence>
<organism evidence="2 3">
    <name type="scientific">Hibiscus sabdariffa</name>
    <name type="common">roselle</name>
    <dbReference type="NCBI Taxonomy" id="183260"/>
    <lineage>
        <taxon>Eukaryota</taxon>
        <taxon>Viridiplantae</taxon>
        <taxon>Streptophyta</taxon>
        <taxon>Embryophyta</taxon>
        <taxon>Tracheophyta</taxon>
        <taxon>Spermatophyta</taxon>
        <taxon>Magnoliopsida</taxon>
        <taxon>eudicotyledons</taxon>
        <taxon>Gunneridae</taxon>
        <taxon>Pentapetalae</taxon>
        <taxon>rosids</taxon>
        <taxon>malvids</taxon>
        <taxon>Malvales</taxon>
        <taxon>Malvaceae</taxon>
        <taxon>Malvoideae</taxon>
        <taxon>Hibiscus</taxon>
    </lineage>
</organism>
<keyword evidence="1" id="KW-0472">Membrane</keyword>